<proteinExistence type="predicted"/>
<sequence length="373" mass="44176">MTQCMTKSTLFQTKISFPIIAWLLILHSFKYNVKEKIISYNFYSILKELSQLIERLCRRTHVNIESFEWIFFFQKTIAKRKYLAQREKQNNLGALHNETQNLKKCIFPVFSGTFLSIFNELLKEEEIMNKIIIEEEVNWGSNTAEARKKKSTSDRSKEVLMFLRRIILRCQERVSYFSERERIRLMIITLRGFESSFMGIKNHDHNVLKCDRVRAEMLCKNLILLNLIGTENLHRYLSICQNTHEYTYPTKTSCYMSEWNFLTSGLTVSIPFLRFHTGPENSITTIPGIIYNTPSNPWGIKYDQIHNYLINRITFKTTFYWLKPQRFPHIFSASGSPGDNSWHFTVECHRVYSLNFWFEPLSMLVACNPCIHC</sequence>
<name>A0A0L6UQ78_9BASI</name>
<accession>A0A0L6UQ78</accession>
<keyword evidence="2" id="KW-1185">Reference proteome</keyword>
<protein>
    <submittedName>
        <fullName evidence="1">Uncharacterized protein</fullName>
    </submittedName>
</protein>
<gene>
    <name evidence="1" type="ORF">VP01_4283g1</name>
</gene>
<evidence type="ECO:0000313" key="1">
    <source>
        <dbReference type="EMBL" id="KNZ50694.1"/>
    </source>
</evidence>
<comment type="caution">
    <text evidence="1">The sequence shown here is derived from an EMBL/GenBank/DDBJ whole genome shotgun (WGS) entry which is preliminary data.</text>
</comment>
<organism evidence="1 2">
    <name type="scientific">Puccinia sorghi</name>
    <dbReference type="NCBI Taxonomy" id="27349"/>
    <lineage>
        <taxon>Eukaryota</taxon>
        <taxon>Fungi</taxon>
        <taxon>Dikarya</taxon>
        <taxon>Basidiomycota</taxon>
        <taxon>Pucciniomycotina</taxon>
        <taxon>Pucciniomycetes</taxon>
        <taxon>Pucciniales</taxon>
        <taxon>Pucciniaceae</taxon>
        <taxon>Puccinia</taxon>
    </lineage>
</organism>
<dbReference type="EMBL" id="LAVV01009372">
    <property type="protein sequence ID" value="KNZ50694.1"/>
    <property type="molecule type" value="Genomic_DNA"/>
</dbReference>
<dbReference type="Proteomes" id="UP000037035">
    <property type="component" value="Unassembled WGS sequence"/>
</dbReference>
<dbReference type="AlphaFoldDB" id="A0A0L6UQ78"/>
<reference evidence="1 2" key="1">
    <citation type="submission" date="2015-08" db="EMBL/GenBank/DDBJ databases">
        <title>Next Generation Sequencing and Analysis of the Genome of Puccinia sorghi L Schw, the Causal Agent of Maize Common Rust.</title>
        <authorList>
            <person name="Rochi L."/>
            <person name="Burguener G."/>
            <person name="Darino M."/>
            <person name="Turjanski A."/>
            <person name="Kreff E."/>
            <person name="Dieguez M.J."/>
            <person name="Sacco F."/>
        </authorList>
    </citation>
    <scope>NUCLEOTIDE SEQUENCE [LARGE SCALE GENOMIC DNA]</scope>
    <source>
        <strain evidence="1 2">RO10H11247</strain>
    </source>
</reference>
<dbReference type="VEuPathDB" id="FungiDB:VP01_4283g1"/>
<evidence type="ECO:0000313" key="2">
    <source>
        <dbReference type="Proteomes" id="UP000037035"/>
    </source>
</evidence>